<organism evidence="2 3">
    <name type="scientific">Vibrio vulnificus</name>
    <dbReference type="NCBI Taxonomy" id="672"/>
    <lineage>
        <taxon>Bacteria</taxon>
        <taxon>Pseudomonadati</taxon>
        <taxon>Pseudomonadota</taxon>
        <taxon>Gammaproteobacteria</taxon>
        <taxon>Vibrionales</taxon>
        <taxon>Vibrionaceae</taxon>
        <taxon>Vibrio</taxon>
    </lineage>
</organism>
<dbReference type="EMBL" id="PDGH01000077">
    <property type="protein sequence ID" value="POB48349.1"/>
    <property type="molecule type" value="Genomic_DNA"/>
</dbReference>
<dbReference type="GO" id="GO:0004527">
    <property type="term" value="F:exonuclease activity"/>
    <property type="evidence" value="ECO:0007669"/>
    <property type="project" value="UniProtKB-KW"/>
</dbReference>
<dbReference type="Proteomes" id="UP000237466">
    <property type="component" value="Unassembled WGS sequence"/>
</dbReference>
<dbReference type="AlphaFoldDB" id="A0A2S3R3T6"/>
<dbReference type="RefSeq" id="WP_103200191.1">
    <property type="nucleotide sequence ID" value="NZ_JASMUA010000003.1"/>
</dbReference>
<comment type="caution">
    <text evidence="2">The sequence shown here is derived from an EMBL/GenBank/DDBJ whole genome shotgun (WGS) entry which is preliminary data.</text>
</comment>
<feature type="chain" id="PRO_5015627640" evidence="1">
    <location>
        <begin position="19"/>
        <end position="326"/>
    </location>
</feature>
<reference evidence="2 3" key="1">
    <citation type="journal article" date="2018" name="Front. Microbiol.">
        <title>Phylogeny of Vibrio vulnificus from the Analysis of the Core-Genome: Implications for Intra-Species Taxonomy.</title>
        <authorList>
            <person name="Roig F.J."/>
            <person name="Gonzalez-Candelas F."/>
            <person name="Sanjuan E."/>
            <person name="Fouz B."/>
            <person name="Feil E.J."/>
            <person name="Llorens C."/>
            <person name="Baker-Austin C."/>
            <person name="Oliver J.D."/>
            <person name="Danin-Poleg Y."/>
            <person name="Gibas C.J."/>
            <person name="Kashi Y."/>
            <person name="Gulig P.A."/>
            <person name="Morrison S.S."/>
            <person name="Amaro C."/>
        </authorList>
    </citation>
    <scope>NUCLEOTIDE SEQUENCE [LARGE SCALE GENOMIC DNA]</scope>
    <source>
        <strain evidence="2 3">CECT4608</strain>
    </source>
</reference>
<evidence type="ECO:0000256" key="1">
    <source>
        <dbReference type="SAM" id="SignalP"/>
    </source>
</evidence>
<proteinExistence type="predicted"/>
<gene>
    <name evidence="2" type="ORF">CRN52_09255</name>
</gene>
<evidence type="ECO:0000313" key="3">
    <source>
        <dbReference type="Proteomes" id="UP000237466"/>
    </source>
</evidence>
<keyword evidence="2" id="KW-0540">Nuclease</keyword>
<dbReference type="Gene3D" id="2.40.128.140">
    <property type="entry name" value="Outer membrane protein"/>
    <property type="match status" value="1"/>
</dbReference>
<dbReference type="InterPro" id="IPR037107">
    <property type="entry name" value="Put_OMP_sf"/>
</dbReference>
<dbReference type="InterPro" id="IPR018707">
    <property type="entry name" value="LpxR"/>
</dbReference>
<protein>
    <submittedName>
        <fullName evidence="2">Exonuclease</fullName>
    </submittedName>
</protein>
<evidence type="ECO:0000313" key="2">
    <source>
        <dbReference type="EMBL" id="POB48349.1"/>
    </source>
</evidence>
<accession>A0A2S3R3T6</accession>
<keyword evidence="1" id="KW-0732">Signal</keyword>
<dbReference type="Pfam" id="PF09982">
    <property type="entry name" value="LpxR"/>
    <property type="match status" value="1"/>
</dbReference>
<name>A0A2S3R3T6_VIBVL</name>
<keyword evidence="2" id="KW-0378">Hydrolase</keyword>
<sequence>MKLSKSLFLLLLSPMAFASVKSTTSFSLDNDGIFGVDQDYTNGIFFAYASPALSSEHQVNRFSLADKQGGSIDKWEFSIGHKMWTPSDISQTTPTPNDRPYAGYFHAELNYLSLHPQQAVRYNLTLGTTGENALSEKAQKLVHSITGSTDPNGWEYQVDDYFAGSVGYQRHDLLMRSANLTESNWEMSHIFEANAGNFRTDVASGVMFRYGSDLANTLGAASISTENPFHASMMGNSPYGWFVYTGLSTRYRFNDITLEGERSGLPEPSDQYDVTMQHWQSTAVAGVALYNRRVGLSFALSAKTPEYKEAPERIYGNGALSLYAFF</sequence>
<keyword evidence="2" id="KW-0269">Exonuclease</keyword>
<feature type="signal peptide" evidence="1">
    <location>
        <begin position="1"/>
        <end position="18"/>
    </location>
</feature>